<proteinExistence type="predicted"/>
<dbReference type="Pfam" id="PF00501">
    <property type="entry name" value="AMP-binding"/>
    <property type="match status" value="1"/>
</dbReference>
<feature type="domain" description="Thioester reductase (TE)" evidence="4">
    <location>
        <begin position="661"/>
        <end position="894"/>
    </location>
</feature>
<keyword evidence="2" id="KW-0597">Phosphoprotein</keyword>
<dbReference type="InterPro" id="IPR036291">
    <property type="entry name" value="NAD(P)-bd_dom_sf"/>
</dbReference>
<dbReference type="PANTHER" id="PTHR43439:SF2">
    <property type="entry name" value="ENZYME, PUTATIVE (JCVI)-RELATED"/>
    <property type="match status" value="1"/>
</dbReference>
<keyword evidence="6" id="KW-1185">Reference proteome</keyword>
<dbReference type="Pfam" id="PF23562">
    <property type="entry name" value="AMP-binding_C_3"/>
    <property type="match status" value="1"/>
</dbReference>
<accession>A0A1X6MXY9</accession>
<reference evidence="5 6" key="1">
    <citation type="submission" date="2017-04" db="EMBL/GenBank/DDBJ databases">
        <title>Genome Sequence of the Model Brown-Rot Fungus Postia placenta SB12.</title>
        <authorList>
            <consortium name="DOE Joint Genome Institute"/>
            <person name="Gaskell J."/>
            <person name="Kersten P."/>
            <person name="Larrondo L.F."/>
            <person name="Canessa P."/>
            <person name="Martinez D."/>
            <person name="Hibbett D."/>
            <person name="Schmoll M."/>
            <person name="Kubicek C.P."/>
            <person name="Martinez A.T."/>
            <person name="Yadav J."/>
            <person name="Master E."/>
            <person name="Magnuson J.K."/>
            <person name="James T."/>
            <person name="Yaver D."/>
            <person name="Berka R."/>
            <person name="Labutti K."/>
            <person name="Lipzen A."/>
            <person name="Aerts A."/>
            <person name="Barry K."/>
            <person name="Henrissat B."/>
            <person name="Blanchette R."/>
            <person name="Grigoriev I."/>
            <person name="Cullen D."/>
        </authorList>
    </citation>
    <scope>NUCLEOTIDE SEQUENCE [LARGE SCALE GENOMIC DNA]</scope>
    <source>
        <strain evidence="5 6">MAD-698-R-SB12</strain>
    </source>
</reference>
<evidence type="ECO:0000256" key="2">
    <source>
        <dbReference type="ARBA" id="ARBA00022553"/>
    </source>
</evidence>
<name>A0A1X6MXY9_9APHY</name>
<dbReference type="InterPro" id="IPR013120">
    <property type="entry name" value="FAR_NAD-bd"/>
</dbReference>
<dbReference type="Proteomes" id="UP000194127">
    <property type="component" value="Unassembled WGS sequence"/>
</dbReference>
<dbReference type="STRING" id="670580.A0A1X6MXY9"/>
<evidence type="ECO:0000313" key="6">
    <source>
        <dbReference type="Proteomes" id="UP000194127"/>
    </source>
</evidence>
<evidence type="ECO:0000259" key="4">
    <source>
        <dbReference type="Pfam" id="PF07993"/>
    </source>
</evidence>
<organism evidence="5 6">
    <name type="scientific">Postia placenta MAD-698-R-SB12</name>
    <dbReference type="NCBI Taxonomy" id="670580"/>
    <lineage>
        <taxon>Eukaryota</taxon>
        <taxon>Fungi</taxon>
        <taxon>Dikarya</taxon>
        <taxon>Basidiomycota</taxon>
        <taxon>Agaricomycotina</taxon>
        <taxon>Agaricomycetes</taxon>
        <taxon>Polyporales</taxon>
        <taxon>Adustoporiaceae</taxon>
        <taxon>Rhodonia</taxon>
    </lineage>
</organism>
<protein>
    <recommendedName>
        <fullName evidence="7">Polyketide synthase phosphopantetheine-binding domain-containing protein</fullName>
    </recommendedName>
</protein>
<dbReference type="PANTHER" id="PTHR43439">
    <property type="entry name" value="PHENYLACETATE-COENZYME A LIGASE"/>
    <property type="match status" value="1"/>
</dbReference>
<gene>
    <name evidence="5" type="ORF">POSPLADRAFT_1066452</name>
</gene>
<dbReference type="EMBL" id="KZ110599">
    <property type="protein sequence ID" value="OSX61112.1"/>
    <property type="molecule type" value="Genomic_DNA"/>
</dbReference>
<dbReference type="Gene3D" id="3.40.50.720">
    <property type="entry name" value="NAD(P)-binding Rossmann-like Domain"/>
    <property type="match status" value="1"/>
</dbReference>
<dbReference type="PROSITE" id="PS00455">
    <property type="entry name" value="AMP_BINDING"/>
    <property type="match status" value="1"/>
</dbReference>
<evidence type="ECO:0000256" key="1">
    <source>
        <dbReference type="ARBA" id="ARBA00022450"/>
    </source>
</evidence>
<dbReference type="GeneID" id="36327028"/>
<evidence type="ECO:0000259" key="3">
    <source>
        <dbReference type="Pfam" id="PF00501"/>
    </source>
</evidence>
<dbReference type="SUPFAM" id="SSF51735">
    <property type="entry name" value="NAD(P)-binding Rossmann-fold domains"/>
    <property type="match status" value="1"/>
</dbReference>
<dbReference type="InterPro" id="IPR000873">
    <property type="entry name" value="AMP-dep_synth/lig_dom"/>
</dbReference>
<dbReference type="Gene3D" id="3.40.50.12780">
    <property type="entry name" value="N-terminal domain of ligase-like"/>
    <property type="match status" value="1"/>
</dbReference>
<dbReference type="AlphaFoldDB" id="A0A1X6MXY9"/>
<sequence>MSSSGEVALPPIDGTVTVLPGFLDFHAEHNPNASCFIFPFPDISSDETRTISFSQFAEATHRIAHAFRPGRAGPEGAVVAVLVNCDTLLYHALLAGLVRAGLVPFPMSPRNSPPAVASMMERTRCRHIISQSTFAALTDAVCATLPYGDSVRVDNLPPLVDVFPSLAASVDPPAKSPGPYPSSGRISAPDDIVLYLHSSGSTGHPKPIPQTNKTLLHWCHLPILAECRKRAIRWGCMALPAFHTMGLSAQLLAPLLSGQQTSLYPPRAIFSAPPIVPTPQNTIETARKTQCTAIESVPAFLEAWAHNEEDVKFLASLEALIFAGGPLSTANGDKLVAGGVRLFACYGATEFGTFTCVFDDDVDEPSPVGKTRADYQWLQMPKESNPRWVPQSDGTFELQLLACPTHQPSIENLPNGEHGYSTSDLFEPHPTKPGLWKIVGRTDDVIVLGSGEKVVPIPQENHISALPWVAGTIMFGRGHQQVGILVEPQPGHEVHPGDEKSLIRFRNDIWKQVEEANADAPAFSRIFKEMIIAADPDRPFVRAAKGTTQRKKTLEIYSKEIDDLLSATYLRNRIIGALRESSDASVNAATQHIQSNLVFQYPTLSALAERLEKLVGHGAASTMSQSPSSQIDAMTGKYVAQLPPPPKKIRNASSHDAVVLLTGSTGSLGAHILALLLGDARVKRVYALNRGQSIAQRQLDAFESYELPGSLLQEPKLTLLSGDFAHEDLGLDHQVLKEISDSATHIIHNAWRVDFNLALASFESHIAAAVRLLALVPEAHYIFTSSVSIAGGWHAAGGRGPVPEACLRDSKVASATSGYGMSKYVVEEVLADARKSGFKTTSLRIGQISGASQTGAWNASDWVPSIVKSSIALGAFPELDGVVSWISMDTVANTALDVLFGSDSPELVNVVHPEPVTWREVANVISAELGDLPFTPLADWVKRLEAAAEGATSQDLQTIPGIKLLEYFRSLARLESDARESGVDEIEVGGLPIFQTSVAKQVSPTIAGLKPLGEKDALSWVNYWRKGKFLP</sequence>
<dbReference type="RefSeq" id="XP_024337906.1">
    <property type="nucleotide sequence ID" value="XM_024482078.1"/>
</dbReference>
<feature type="domain" description="AMP-dependent synthetase/ligase" evidence="3">
    <location>
        <begin position="26"/>
        <end position="371"/>
    </location>
</feature>
<dbReference type="InterPro" id="IPR042099">
    <property type="entry name" value="ANL_N_sf"/>
</dbReference>
<dbReference type="OrthoDB" id="429813at2759"/>
<dbReference type="Pfam" id="PF07993">
    <property type="entry name" value="NAD_binding_4"/>
    <property type="match status" value="1"/>
</dbReference>
<evidence type="ECO:0008006" key="7">
    <source>
        <dbReference type="Google" id="ProtNLM"/>
    </source>
</evidence>
<keyword evidence="1" id="KW-0596">Phosphopantetheine</keyword>
<dbReference type="SUPFAM" id="SSF56801">
    <property type="entry name" value="Acetyl-CoA synthetase-like"/>
    <property type="match status" value="1"/>
</dbReference>
<evidence type="ECO:0000313" key="5">
    <source>
        <dbReference type="EMBL" id="OSX61112.1"/>
    </source>
</evidence>
<dbReference type="InterPro" id="IPR051414">
    <property type="entry name" value="Adenylate-forming_Reductase"/>
</dbReference>
<dbReference type="InterPro" id="IPR020845">
    <property type="entry name" value="AMP-binding_CS"/>
</dbReference>